<evidence type="ECO:0000313" key="1">
    <source>
        <dbReference type="EMBL" id="KAJ8005826.1"/>
    </source>
</evidence>
<comment type="caution">
    <text evidence="1">The sequence shown here is derived from an EMBL/GenBank/DDBJ whole genome shotgun (WGS) entry which is preliminary data.</text>
</comment>
<proteinExistence type="predicted"/>
<organism evidence="1 2">
    <name type="scientific">Dallia pectoralis</name>
    <name type="common">Alaska blackfish</name>
    <dbReference type="NCBI Taxonomy" id="75939"/>
    <lineage>
        <taxon>Eukaryota</taxon>
        <taxon>Metazoa</taxon>
        <taxon>Chordata</taxon>
        <taxon>Craniata</taxon>
        <taxon>Vertebrata</taxon>
        <taxon>Euteleostomi</taxon>
        <taxon>Actinopterygii</taxon>
        <taxon>Neopterygii</taxon>
        <taxon>Teleostei</taxon>
        <taxon>Protacanthopterygii</taxon>
        <taxon>Esociformes</taxon>
        <taxon>Umbridae</taxon>
        <taxon>Dallia</taxon>
    </lineage>
</organism>
<gene>
    <name evidence="1" type="ORF">DPEC_G00121910</name>
</gene>
<dbReference type="EMBL" id="CM055737">
    <property type="protein sequence ID" value="KAJ8005826.1"/>
    <property type="molecule type" value="Genomic_DNA"/>
</dbReference>
<sequence>MQYNSSCRLAFPDTHISWIQEVAPAFDKHRIQNVLEANGSNPLVTECRSAAIAYMKVGEEAGDRGSEEEKDGGKRPCFPNHLHVHPDTSKRSSSHVS</sequence>
<name>A0ACC2GQV5_DALPE</name>
<reference evidence="1" key="1">
    <citation type="submission" date="2021-05" db="EMBL/GenBank/DDBJ databases">
        <authorList>
            <person name="Pan Q."/>
            <person name="Jouanno E."/>
            <person name="Zahm M."/>
            <person name="Klopp C."/>
            <person name="Cabau C."/>
            <person name="Louis A."/>
            <person name="Berthelot C."/>
            <person name="Parey E."/>
            <person name="Roest Crollius H."/>
            <person name="Montfort J."/>
            <person name="Robinson-Rechavi M."/>
            <person name="Bouchez O."/>
            <person name="Lampietro C."/>
            <person name="Lopez Roques C."/>
            <person name="Donnadieu C."/>
            <person name="Postlethwait J."/>
            <person name="Bobe J."/>
            <person name="Dillon D."/>
            <person name="Chandos A."/>
            <person name="von Hippel F."/>
            <person name="Guiguen Y."/>
        </authorList>
    </citation>
    <scope>NUCLEOTIDE SEQUENCE</scope>
    <source>
        <strain evidence="1">YG-Jan2019</strain>
    </source>
</reference>
<dbReference type="Proteomes" id="UP001157502">
    <property type="component" value="Chromosome 10"/>
</dbReference>
<evidence type="ECO:0000313" key="2">
    <source>
        <dbReference type="Proteomes" id="UP001157502"/>
    </source>
</evidence>
<protein>
    <submittedName>
        <fullName evidence="1">Uncharacterized protein</fullName>
    </submittedName>
</protein>
<accession>A0ACC2GQV5</accession>
<keyword evidence="2" id="KW-1185">Reference proteome</keyword>